<comment type="similarity">
    <text evidence="2">Belongs to the DoxX family.</text>
</comment>
<feature type="transmembrane region" description="Helical" evidence="7">
    <location>
        <begin position="93"/>
        <end position="113"/>
    </location>
</feature>
<keyword evidence="6 7" id="KW-0472">Membrane</keyword>
<evidence type="ECO:0000313" key="9">
    <source>
        <dbReference type="Proteomes" id="UP001272097"/>
    </source>
</evidence>
<dbReference type="RefSeq" id="WP_320213869.1">
    <property type="nucleotide sequence ID" value="NZ_JAVIIS010000011.1"/>
</dbReference>
<keyword evidence="4 7" id="KW-0812">Transmembrane</keyword>
<proteinExistence type="inferred from homology"/>
<evidence type="ECO:0000256" key="3">
    <source>
        <dbReference type="ARBA" id="ARBA00022475"/>
    </source>
</evidence>
<dbReference type="PANTHER" id="PTHR33452:SF1">
    <property type="entry name" value="INNER MEMBRANE PROTEIN YPHA-RELATED"/>
    <property type="match status" value="1"/>
</dbReference>
<organism evidence="8 9">
    <name type="scientific">Mesorhizobium australafricanum</name>
    <dbReference type="NCBI Taxonomy" id="3072311"/>
    <lineage>
        <taxon>Bacteria</taxon>
        <taxon>Pseudomonadati</taxon>
        <taxon>Pseudomonadota</taxon>
        <taxon>Alphaproteobacteria</taxon>
        <taxon>Hyphomicrobiales</taxon>
        <taxon>Phyllobacteriaceae</taxon>
        <taxon>Mesorhizobium</taxon>
    </lineage>
</organism>
<dbReference type="InterPro" id="IPR032808">
    <property type="entry name" value="DoxX"/>
</dbReference>
<keyword evidence="3" id="KW-1003">Cell membrane</keyword>
<comment type="subcellular location">
    <subcellularLocation>
        <location evidence="1">Cell membrane</location>
        <topology evidence="1">Multi-pass membrane protein</topology>
    </subcellularLocation>
</comment>
<evidence type="ECO:0000256" key="7">
    <source>
        <dbReference type="SAM" id="Phobius"/>
    </source>
</evidence>
<evidence type="ECO:0000256" key="1">
    <source>
        <dbReference type="ARBA" id="ARBA00004651"/>
    </source>
</evidence>
<evidence type="ECO:0000256" key="6">
    <source>
        <dbReference type="ARBA" id="ARBA00023136"/>
    </source>
</evidence>
<dbReference type="EMBL" id="JAVIIS010000011">
    <property type="protein sequence ID" value="MDX8439957.1"/>
    <property type="molecule type" value="Genomic_DNA"/>
</dbReference>
<keyword evidence="9" id="KW-1185">Reference proteome</keyword>
<protein>
    <submittedName>
        <fullName evidence="8">DoxX family protein</fullName>
    </submittedName>
</protein>
<reference evidence="8 9" key="1">
    <citation type="submission" date="2023-08" db="EMBL/GenBank/DDBJ databases">
        <title>Implementing the SeqCode for naming new Mesorhizobium species isolated from Vachellia karroo root nodules.</title>
        <authorList>
            <person name="Van Lill M."/>
        </authorList>
    </citation>
    <scope>NUCLEOTIDE SEQUENCE [LARGE SCALE GENOMIC DNA]</scope>
    <source>
        <strain evidence="8 9">VK3E</strain>
    </source>
</reference>
<feature type="transmembrane region" description="Helical" evidence="7">
    <location>
        <begin position="133"/>
        <end position="153"/>
    </location>
</feature>
<dbReference type="Proteomes" id="UP001272097">
    <property type="component" value="Unassembled WGS sequence"/>
</dbReference>
<evidence type="ECO:0000256" key="5">
    <source>
        <dbReference type="ARBA" id="ARBA00022989"/>
    </source>
</evidence>
<evidence type="ECO:0000256" key="4">
    <source>
        <dbReference type="ARBA" id="ARBA00022692"/>
    </source>
</evidence>
<evidence type="ECO:0000256" key="2">
    <source>
        <dbReference type="ARBA" id="ARBA00006679"/>
    </source>
</evidence>
<gene>
    <name evidence="8" type="ORF">RFM51_10135</name>
</gene>
<accession>A0ABU4WYH9</accession>
<dbReference type="PANTHER" id="PTHR33452">
    <property type="entry name" value="OXIDOREDUCTASE CATD-RELATED"/>
    <property type="match status" value="1"/>
</dbReference>
<sequence>MQRSGLLSKVTFLSAPRALADWAPLPIRLIVGFGFVAHGYAKLSRGPEAFGVVLDALGVPLSQLLAWLTTLVELVGGAAVLAGAFIPLVSVPMAIVLLAALFTVHARYGFFSVKFVEVNGNGIKFGSVGYEIVLLYLAGLLMLVIGGPGRLSFDTWICRRSK</sequence>
<keyword evidence="5 7" id="KW-1133">Transmembrane helix</keyword>
<dbReference type="Pfam" id="PF07681">
    <property type="entry name" value="DoxX"/>
    <property type="match status" value="1"/>
</dbReference>
<dbReference type="InterPro" id="IPR051907">
    <property type="entry name" value="DoxX-like_oxidoreductase"/>
</dbReference>
<name>A0ABU4WYH9_9HYPH</name>
<comment type="caution">
    <text evidence="8">The sequence shown here is derived from an EMBL/GenBank/DDBJ whole genome shotgun (WGS) entry which is preliminary data.</text>
</comment>
<evidence type="ECO:0000313" key="8">
    <source>
        <dbReference type="EMBL" id="MDX8439957.1"/>
    </source>
</evidence>